<keyword evidence="4" id="KW-0862">Zinc</keyword>
<dbReference type="SUPFAM" id="SSF140996">
    <property type="entry name" value="Hermes dimerisation domain"/>
    <property type="match status" value="1"/>
</dbReference>
<evidence type="ECO:0000313" key="7">
    <source>
        <dbReference type="EMBL" id="GMF45185.1"/>
    </source>
</evidence>
<dbReference type="EMBL" id="BSXT01001794">
    <property type="protein sequence ID" value="GMF45185.1"/>
    <property type="molecule type" value="Genomic_DNA"/>
</dbReference>
<keyword evidence="5" id="KW-0539">Nucleus</keyword>
<name>A0A9W7CY47_9STRA</name>
<keyword evidence="3" id="KW-0863">Zinc-finger</keyword>
<dbReference type="OrthoDB" id="129430at2759"/>
<keyword evidence="8" id="KW-1185">Reference proteome</keyword>
<evidence type="ECO:0000256" key="6">
    <source>
        <dbReference type="SAM" id="Coils"/>
    </source>
</evidence>
<evidence type="ECO:0000256" key="5">
    <source>
        <dbReference type="ARBA" id="ARBA00023242"/>
    </source>
</evidence>
<gene>
    <name evidence="7" type="ORF">Pfra01_001605700</name>
</gene>
<dbReference type="PANTHER" id="PTHR46481">
    <property type="entry name" value="ZINC FINGER BED DOMAIN-CONTAINING PROTEIN 4"/>
    <property type="match status" value="1"/>
</dbReference>
<evidence type="ECO:0000256" key="1">
    <source>
        <dbReference type="ARBA" id="ARBA00004123"/>
    </source>
</evidence>
<keyword evidence="6" id="KW-0175">Coiled coil</keyword>
<evidence type="ECO:0000313" key="8">
    <source>
        <dbReference type="Proteomes" id="UP001165121"/>
    </source>
</evidence>
<protein>
    <submittedName>
        <fullName evidence="7">Unnamed protein product</fullName>
    </submittedName>
</protein>
<dbReference type="AlphaFoldDB" id="A0A9W7CY47"/>
<dbReference type="GO" id="GO:0008270">
    <property type="term" value="F:zinc ion binding"/>
    <property type="evidence" value="ECO:0007669"/>
    <property type="project" value="UniProtKB-KW"/>
</dbReference>
<organism evidence="7 8">
    <name type="scientific">Phytophthora fragariaefolia</name>
    <dbReference type="NCBI Taxonomy" id="1490495"/>
    <lineage>
        <taxon>Eukaryota</taxon>
        <taxon>Sar</taxon>
        <taxon>Stramenopiles</taxon>
        <taxon>Oomycota</taxon>
        <taxon>Peronosporomycetes</taxon>
        <taxon>Peronosporales</taxon>
        <taxon>Peronosporaceae</taxon>
        <taxon>Phytophthora</taxon>
    </lineage>
</organism>
<comment type="caution">
    <text evidence="7">The sequence shown here is derived from an EMBL/GenBank/DDBJ whole genome shotgun (WGS) entry which is preliminary data.</text>
</comment>
<dbReference type="PANTHER" id="PTHR46481:SF10">
    <property type="entry name" value="ZINC FINGER BED DOMAIN-CONTAINING PROTEIN 39"/>
    <property type="match status" value="1"/>
</dbReference>
<sequence>MESTIMDADTNSFSTISSIGPSVSSVGLIGSVGKKHKRTNASDVYNFLLALDTGEAVRDCDEKLVKWIIVNSQAFAIVDLNEFVEFCKSLRPEYNVPCQQTIRKIIFNQWKAEKDTVRFEIRREVADRRASFTTDMWTSPSNRGYLVITIYFIDSSWEMRSLIITFTRVMYPHTGKRLADHFIRAVKDMDVALLRSIWTITADNATNNMSMVAEMNNRLQRDIERLMQTNLDELAEPGSPSLTPQNTSSARTVVQLRTTAHVLQLAVKEGLESCAFL</sequence>
<evidence type="ECO:0000256" key="4">
    <source>
        <dbReference type="ARBA" id="ARBA00022833"/>
    </source>
</evidence>
<keyword evidence="2" id="KW-0479">Metal-binding</keyword>
<dbReference type="Proteomes" id="UP001165121">
    <property type="component" value="Unassembled WGS sequence"/>
</dbReference>
<comment type="subcellular location">
    <subcellularLocation>
        <location evidence="1">Nucleus</location>
    </subcellularLocation>
</comment>
<evidence type="ECO:0000256" key="2">
    <source>
        <dbReference type="ARBA" id="ARBA00022723"/>
    </source>
</evidence>
<dbReference type="SUPFAM" id="SSF53098">
    <property type="entry name" value="Ribonuclease H-like"/>
    <property type="match status" value="1"/>
</dbReference>
<dbReference type="InterPro" id="IPR012337">
    <property type="entry name" value="RNaseH-like_sf"/>
</dbReference>
<reference evidence="7" key="1">
    <citation type="submission" date="2023-04" db="EMBL/GenBank/DDBJ databases">
        <title>Phytophthora fragariaefolia NBRC 109709.</title>
        <authorList>
            <person name="Ichikawa N."/>
            <person name="Sato H."/>
            <person name="Tonouchi N."/>
        </authorList>
    </citation>
    <scope>NUCLEOTIDE SEQUENCE</scope>
    <source>
        <strain evidence="7">NBRC 109709</strain>
    </source>
</reference>
<evidence type="ECO:0000256" key="3">
    <source>
        <dbReference type="ARBA" id="ARBA00022771"/>
    </source>
</evidence>
<dbReference type="GO" id="GO:0005634">
    <property type="term" value="C:nucleus"/>
    <property type="evidence" value="ECO:0007669"/>
    <property type="project" value="UniProtKB-SubCell"/>
</dbReference>
<dbReference type="InterPro" id="IPR052035">
    <property type="entry name" value="ZnF_BED_domain_contain"/>
</dbReference>
<accession>A0A9W7CY47</accession>
<feature type="coiled-coil region" evidence="6">
    <location>
        <begin position="202"/>
        <end position="236"/>
    </location>
</feature>
<proteinExistence type="predicted"/>